<keyword evidence="4" id="KW-1185">Reference proteome</keyword>
<proteinExistence type="predicted"/>
<feature type="region of interest" description="Disordered" evidence="1">
    <location>
        <begin position="1"/>
        <end position="25"/>
    </location>
</feature>
<dbReference type="Pfam" id="PF07801">
    <property type="entry name" value="DUF1647"/>
    <property type="match status" value="1"/>
</dbReference>
<keyword evidence="2" id="KW-0472">Membrane</keyword>
<feature type="transmembrane region" description="Helical" evidence="2">
    <location>
        <begin position="392"/>
        <end position="411"/>
    </location>
</feature>
<feature type="transmembrane region" description="Helical" evidence="2">
    <location>
        <begin position="41"/>
        <end position="61"/>
    </location>
</feature>
<dbReference type="PANTHER" id="PTHR31389:SF4">
    <property type="entry name" value="LD39211P"/>
    <property type="match status" value="1"/>
</dbReference>
<dbReference type="InterPro" id="IPR012444">
    <property type="entry name" value="DUF1647"/>
</dbReference>
<accession>A0ABY7F0S4</accession>
<sequence>MDRYGKGSTLPLYGTGSSSGQTGPSKPSIVSNLGLSQHLQISGYMVLASCLFWVFMIYFGFRGAQYGLLYMSLDDADLDEIGCCANFGGTLQDNRNFIEKYPKGDTVPYLMRLGPETFSGGFKGTEAPGVLQDIPPIVTAVASADFYHVQSLIRQWKEEIKPHIPEAKFIIYDIGLFESEINLIAQHCNCDVRTFRPDSYPNHVADISNFAYRPIIIQTIIEEYGSVLWLNPNMLITRHSDLNQLKYRGERDFFLWPSPHVVNTVGFTNPRMFTFLTESRCCYTESEMVDISTMAFYRTNTLWMDIMKPWLTCALNAECIAPPKSTYSACFETRAPKTTGCHRFDQSILSILMERMFQFTSKSEKYVVPRLSRAQDEYLEYFPEQPWTYTEMFFVSAVPLTCVGGLIYMFVRRRQVVKSRFRKR</sequence>
<evidence type="ECO:0000256" key="2">
    <source>
        <dbReference type="SAM" id="Phobius"/>
    </source>
</evidence>
<organism evidence="3 4">
    <name type="scientific">Mya arenaria</name>
    <name type="common">Soft-shell clam</name>
    <dbReference type="NCBI Taxonomy" id="6604"/>
    <lineage>
        <taxon>Eukaryota</taxon>
        <taxon>Metazoa</taxon>
        <taxon>Spiralia</taxon>
        <taxon>Lophotrochozoa</taxon>
        <taxon>Mollusca</taxon>
        <taxon>Bivalvia</taxon>
        <taxon>Autobranchia</taxon>
        <taxon>Heteroconchia</taxon>
        <taxon>Euheterodonta</taxon>
        <taxon>Imparidentia</taxon>
        <taxon>Neoheterodontei</taxon>
        <taxon>Myida</taxon>
        <taxon>Myoidea</taxon>
        <taxon>Myidae</taxon>
        <taxon>Mya</taxon>
    </lineage>
</organism>
<gene>
    <name evidence="3" type="ORF">MAR_005310</name>
</gene>
<evidence type="ECO:0000256" key="1">
    <source>
        <dbReference type="SAM" id="MobiDB-lite"/>
    </source>
</evidence>
<dbReference type="Proteomes" id="UP001164746">
    <property type="component" value="Chromosome 9"/>
</dbReference>
<feature type="compositionally biased region" description="Low complexity" evidence="1">
    <location>
        <begin position="14"/>
        <end position="25"/>
    </location>
</feature>
<evidence type="ECO:0000313" key="3">
    <source>
        <dbReference type="EMBL" id="WAR15205.1"/>
    </source>
</evidence>
<keyword evidence="2" id="KW-0812">Transmembrane</keyword>
<name>A0ABY7F0S4_MYAAR</name>
<protein>
    <submittedName>
        <fullName evidence="3">Uncharacterized protein</fullName>
    </submittedName>
</protein>
<reference evidence="3" key="1">
    <citation type="submission" date="2022-11" db="EMBL/GenBank/DDBJ databases">
        <title>Centuries of genome instability and evolution in soft-shell clam transmissible cancer (bioRxiv).</title>
        <authorList>
            <person name="Hart S.F.M."/>
            <person name="Yonemitsu M.A."/>
            <person name="Giersch R.M."/>
            <person name="Beal B.F."/>
            <person name="Arriagada G."/>
            <person name="Davis B.W."/>
            <person name="Ostrander E.A."/>
            <person name="Goff S.P."/>
            <person name="Metzger M.J."/>
        </authorList>
    </citation>
    <scope>NUCLEOTIDE SEQUENCE</scope>
    <source>
        <strain evidence="3">MELC-2E11</strain>
        <tissue evidence="3">Siphon/mantle</tissue>
    </source>
</reference>
<keyword evidence="2" id="KW-1133">Transmembrane helix</keyword>
<evidence type="ECO:0000313" key="4">
    <source>
        <dbReference type="Proteomes" id="UP001164746"/>
    </source>
</evidence>
<dbReference type="EMBL" id="CP111020">
    <property type="protein sequence ID" value="WAR15205.1"/>
    <property type="molecule type" value="Genomic_DNA"/>
</dbReference>
<dbReference type="PANTHER" id="PTHR31389">
    <property type="entry name" value="LD39211P"/>
    <property type="match status" value="1"/>
</dbReference>